<name>A0A2V4MWB3_9ACTN</name>
<evidence type="ECO:0000313" key="4">
    <source>
        <dbReference type="Proteomes" id="UP000248039"/>
    </source>
</evidence>
<keyword evidence="2" id="KW-0472">Membrane</keyword>
<evidence type="ECO:0000256" key="1">
    <source>
        <dbReference type="SAM" id="MobiDB-lite"/>
    </source>
</evidence>
<accession>A0A2V4MWB3</accession>
<dbReference type="PROSITE" id="PS51257">
    <property type="entry name" value="PROKAR_LIPOPROTEIN"/>
    <property type="match status" value="1"/>
</dbReference>
<feature type="transmembrane region" description="Helical" evidence="2">
    <location>
        <begin position="114"/>
        <end position="133"/>
    </location>
</feature>
<keyword evidence="4" id="KW-1185">Reference proteome</keyword>
<feature type="transmembrane region" description="Helical" evidence="2">
    <location>
        <begin position="16"/>
        <end position="37"/>
    </location>
</feature>
<organism evidence="3 4">
    <name type="scientific">Streptomyces tateyamensis</name>
    <dbReference type="NCBI Taxonomy" id="565073"/>
    <lineage>
        <taxon>Bacteria</taxon>
        <taxon>Bacillati</taxon>
        <taxon>Actinomycetota</taxon>
        <taxon>Actinomycetes</taxon>
        <taxon>Kitasatosporales</taxon>
        <taxon>Streptomycetaceae</taxon>
        <taxon>Streptomyces</taxon>
    </lineage>
</organism>
<keyword evidence="2" id="KW-1133">Transmembrane helix</keyword>
<gene>
    <name evidence="3" type="ORF">C7C46_32800</name>
</gene>
<keyword evidence="2" id="KW-0812">Transmembrane</keyword>
<proteinExistence type="predicted"/>
<dbReference type="RefSeq" id="WP_110673562.1">
    <property type="nucleotide sequence ID" value="NZ_PYBW01000220.1"/>
</dbReference>
<comment type="caution">
    <text evidence="3">The sequence shown here is derived from an EMBL/GenBank/DDBJ whole genome shotgun (WGS) entry which is preliminary data.</text>
</comment>
<evidence type="ECO:0000313" key="3">
    <source>
        <dbReference type="EMBL" id="PYC64801.1"/>
    </source>
</evidence>
<dbReference type="EMBL" id="PYBW01000220">
    <property type="protein sequence ID" value="PYC64801.1"/>
    <property type="molecule type" value="Genomic_DNA"/>
</dbReference>
<dbReference type="Pfam" id="PF14325">
    <property type="entry name" value="DUF4383"/>
    <property type="match status" value="1"/>
</dbReference>
<evidence type="ECO:0000256" key="2">
    <source>
        <dbReference type="SAM" id="Phobius"/>
    </source>
</evidence>
<feature type="transmembrane region" description="Helical" evidence="2">
    <location>
        <begin position="58"/>
        <end position="77"/>
    </location>
</feature>
<dbReference type="Proteomes" id="UP000248039">
    <property type="component" value="Unassembled WGS sequence"/>
</dbReference>
<reference evidence="3 4" key="1">
    <citation type="submission" date="2018-03" db="EMBL/GenBank/DDBJ databases">
        <title>Bioinformatic expansion and discovery of thiopeptide antibiotics.</title>
        <authorList>
            <person name="Schwalen C.J."/>
            <person name="Hudson G.A."/>
            <person name="Mitchell D.A."/>
        </authorList>
    </citation>
    <scope>NUCLEOTIDE SEQUENCE [LARGE SCALE GENOMIC DNA]</scope>
    <source>
        <strain evidence="3 4">ATCC 21389</strain>
    </source>
</reference>
<feature type="transmembrane region" description="Helical" evidence="2">
    <location>
        <begin position="83"/>
        <end position="102"/>
    </location>
</feature>
<dbReference type="AlphaFoldDB" id="A0A2V4MWB3"/>
<protein>
    <submittedName>
        <fullName evidence="3">DUF4383 domain-containing protein</fullName>
    </submittedName>
</protein>
<sequence length="177" mass="18187">MKLHDVLPVDHRLSRIYRAGAGLCGAALLVFGCLGLAHGLSFFSTHGERIAGLSSNGLLSLVSVVTALVLVGGALVGGNVASTVNITVGALFVLSGFVNLALLDSTANILAFRIQNVLFSFVMGLVIATFGMYGRVSGKLPLDNPYWSHRHPRAAERDGAPALAGGTRPAGLPGGPA</sequence>
<dbReference type="OrthoDB" id="5187794at2"/>
<feature type="region of interest" description="Disordered" evidence="1">
    <location>
        <begin position="157"/>
        <end position="177"/>
    </location>
</feature>